<organism evidence="2 3">
    <name type="scientific">Streptomyces oryzae</name>
    <dbReference type="NCBI Taxonomy" id="1434886"/>
    <lineage>
        <taxon>Bacteria</taxon>
        <taxon>Bacillati</taxon>
        <taxon>Actinomycetota</taxon>
        <taxon>Actinomycetes</taxon>
        <taxon>Kitasatosporales</taxon>
        <taxon>Streptomycetaceae</taxon>
        <taxon>Streptomyces</taxon>
    </lineage>
</organism>
<dbReference type="InterPro" id="IPR051704">
    <property type="entry name" value="FAD_aromatic-hydroxylase"/>
</dbReference>
<evidence type="ECO:0000313" key="2">
    <source>
        <dbReference type="EMBL" id="MBO8194371.1"/>
    </source>
</evidence>
<reference evidence="2 3" key="1">
    <citation type="submission" date="2020-11" db="EMBL/GenBank/DDBJ databases">
        <title>Streptomyces spirodelae sp. nov., isolated from duckweed.</title>
        <authorList>
            <person name="Saimee Y."/>
            <person name="Duangmal K."/>
        </authorList>
    </citation>
    <scope>NUCLEOTIDE SEQUENCE [LARGE SCALE GENOMIC DNA]</scope>
    <source>
        <strain evidence="2 3">S16-07</strain>
    </source>
</reference>
<keyword evidence="2" id="KW-0503">Monooxygenase</keyword>
<dbReference type="RefSeq" id="WP_209241472.1">
    <property type="nucleotide sequence ID" value="NZ_JADKMA010000123.1"/>
</dbReference>
<evidence type="ECO:0000259" key="1">
    <source>
        <dbReference type="Pfam" id="PF01494"/>
    </source>
</evidence>
<keyword evidence="3" id="KW-1185">Reference proteome</keyword>
<dbReference type="SUPFAM" id="SSF51905">
    <property type="entry name" value="FAD/NAD(P)-binding domain"/>
    <property type="match status" value="1"/>
</dbReference>
<dbReference type="Gene3D" id="3.30.9.10">
    <property type="entry name" value="D-Amino Acid Oxidase, subunit A, domain 2"/>
    <property type="match status" value="1"/>
</dbReference>
<evidence type="ECO:0000313" key="3">
    <source>
        <dbReference type="Proteomes" id="UP001519064"/>
    </source>
</evidence>
<accession>A0ABS3XGD1</accession>
<dbReference type="GO" id="GO:0004497">
    <property type="term" value="F:monooxygenase activity"/>
    <property type="evidence" value="ECO:0007669"/>
    <property type="project" value="UniProtKB-KW"/>
</dbReference>
<dbReference type="InterPro" id="IPR002938">
    <property type="entry name" value="FAD-bd"/>
</dbReference>
<dbReference type="Proteomes" id="UP001519064">
    <property type="component" value="Unassembled WGS sequence"/>
</dbReference>
<comment type="caution">
    <text evidence="2">The sequence shown here is derived from an EMBL/GenBank/DDBJ whole genome shotgun (WGS) entry which is preliminary data.</text>
</comment>
<feature type="domain" description="FAD-binding" evidence="1">
    <location>
        <begin position="3"/>
        <end position="337"/>
    </location>
</feature>
<keyword evidence="2" id="KW-0560">Oxidoreductase</keyword>
<dbReference type="EMBL" id="JADKMA010000123">
    <property type="protein sequence ID" value="MBO8194371.1"/>
    <property type="molecule type" value="Genomic_DNA"/>
</dbReference>
<gene>
    <name evidence="2" type="ORF">ITI46_22290</name>
</gene>
<dbReference type="InterPro" id="IPR036188">
    <property type="entry name" value="FAD/NAD-bd_sf"/>
</dbReference>
<dbReference type="PANTHER" id="PTHR46865">
    <property type="entry name" value="OXIDOREDUCTASE-RELATED"/>
    <property type="match status" value="1"/>
</dbReference>
<protein>
    <submittedName>
        <fullName evidence="2">FAD-dependent monooxygenase</fullName>
    </submittedName>
</protein>
<dbReference type="Pfam" id="PF01494">
    <property type="entry name" value="FAD_binding_3"/>
    <property type="match status" value="1"/>
</dbReference>
<proteinExistence type="predicted"/>
<dbReference type="Gene3D" id="3.50.50.60">
    <property type="entry name" value="FAD/NAD(P)-binding domain"/>
    <property type="match status" value="1"/>
</dbReference>
<name>A0ABS3XGD1_9ACTN</name>
<dbReference type="PRINTS" id="PR00420">
    <property type="entry name" value="RNGMNOXGNASE"/>
</dbReference>
<sequence>MQTVLVSGASVAGLTLAHWLRRCGLAPTVVERAPAVRPGGHAIDVRGVALDVLDRMGLLGEARAARTRMRGMSMHDGDGNELWRSTEMTHSSGRLDSDDIELLREDLTALLHRRIRAGDEAEFLFGDSVAELEQTEGGVHVTFASGTRRTFDYVVGADGLHSGVRRLAFGPEADHLRHLGSHLAVFTTDNFLGLDNWQVWVQGESAGYCLYPVRDNTELRATLGFMSESLDYDHRDTAQQQSLLAQRMASLGGDTSKLLDAMRTAPDFYFDAMAQIHMDGWTRGRVALVGDAGYCPSPLSGQGTSLALVGAYVLAEELGRSADPAVALPRYEERMRPYAALNQALATENPGRGASEESLTLAKNAITLGDSEGSGV</sequence>
<dbReference type="PANTHER" id="PTHR46865:SF2">
    <property type="entry name" value="MONOOXYGENASE"/>
    <property type="match status" value="1"/>
</dbReference>